<dbReference type="RefSeq" id="WP_015184109.1">
    <property type="nucleotide sequence ID" value="NC_019738.1"/>
</dbReference>
<dbReference type="SUPFAM" id="SSF159270">
    <property type="entry name" value="YmcC-like"/>
    <property type="match status" value="1"/>
</dbReference>
<evidence type="ECO:0008006" key="3">
    <source>
        <dbReference type="Google" id="ProtNLM"/>
    </source>
</evidence>
<name>K9WIE6_9CYAN</name>
<protein>
    <recommendedName>
        <fullName evidence="3">THAP4-like heme-binding beta-barrel domain-containing protein</fullName>
    </recommendedName>
</protein>
<keyword evidence="2" id="KW-1185">Reference proteome</keyword>
<dbReference type="HOGENOM" id="CLU_1738402_0_0_3"/>
<sequence length="150" mass="17473">MEPVTKDYGLSLLPPFQCFMGQWEGLCKTFGLDGNFLEASAVHANIYWITPKIWHFHEHFENLYGYGEAVFHSDIKVTGKTCYAEDAQLKLHGTELIPYNYIFKVESTVSQSVIFNNHYFIDPNNRRIITHKLRDGESYIFQIQDFVRVA</sequence>
<dbReference type="AlphaFoldDB" id="K9WIE6"/>
<dbReference type="OrthoDB" id="3078279at2"/>
<evidence type="ECO:0000313" key="1">
    <source>
        <dbReference type="EMBL" id="AFZ19973.1"/>
    </source>
</evidence>
<gene>
    <name evidence="1" type="ORF">Mic7113_4274</name>
</gene>
<accession>K9WIE6</accession>
<reference evidence="1 2" key="1">
    <citation type="submission" date="2012-06" db="EMBL/GenBank/DDBJ databases">
        <title>Finished chromosome of genome of Microcoleus sp. PCC 7113.</title>
        <authorList>
            <consortium name="US DOE Joint Genome Institute"/>
            <person name="Gugger M."/>
            <person name="Coursin T."/>
            <person name="Rippka R."/>
            <person name="Tandeau De Marsac N."/>
            <person name="Huntemann M."/>
            <person name="Wei C.-L."/>
            <person name="Han J."/>
            <person name="Detter J.C."/>
            <person name="Han C."/>
            <person name="Tapia R."/>
            <person name="Chen A."/>
            <person name="Kyrpides N."/>
            <person name="Mavromatis K."/>
            <person name="Markowitz V."/>
            <person name="Szeto E."/>
            <person name="Ivanova N."/>
            <person name="Pagani I."/>
            <person name="Pati A."/>
            <person name="Goodwin L."/>
            <person name="Nordberg H.P."/>
            <person name="Cantor M.N."/>
            <person name="Hua S.X."/>
            <person name="Woyke T."/>
            <person name="Kerfeld C.A."/>
        </authorList>
    </citation>
    <scope>NUCLEOTIDE SEQUENCE [LARGE SCALE GENOMIC DNA]</scope>
    <source>
        <strain evidence="1 2">PCC 7113</strain>
    </source>
</reference>
<dbReference type="Proteomes" id="UP000010471">
    <property type="component" value="Chromosome"/>
</dbReference>
<evidence type="ECO:0000313" key="2">
    <source>
        <dbReference type="Proteomes" id="UP000010471"/>
    </source>
</evidence>
<organism evidence="1 2">
    <name type="scientific">Allocoleopsis franciscana PCC 7113</name>
    <dbReference type="NCBI Taxonomy" id="1173027"/>
    <lineage>
        <taxon>Bacteria</taxon>
        <taxon>Bacillati</taxon>
        <taxon>Cyanobacteriota</taxon>
        <taxon>Cyanophyceae</taxon>
        <taxon>Coleofasciculales</taxon>
        <taxon>Coleofasciculaceae</taxon>
        <taxon>Allocoleopsis</taxon>
        <taxon>Allocoleopsis franciscana</taxon>
    </lineage>
</organism>
<dbReference type="KEGG" id="mic:Mic7113_4274"/>
<dbReference type="InterPro" id="IPR023373">
    <property type="entry name" value="YmcC_sf"/>
</dbReference>
<dbReference type="EMBL" id="CP003630">
    <property type="protein sequence ID" value="AFZ19973.1"/>
    <property type="molecule type" value="Genomic_DNA"/>
</dbReference>
<proteinExistence type="predicted"/>